<evidence type="ECO:0000313" key="4">
    <source>
        <dbReference type="Proteomes" id="UP000199682"/>
    </source>
</evidence>
<dbReference type="AlphaFoldDB" id="A0A1G9RZI5"/>
<dbReference type="InterPro" id="IPR058593">
    <property type="entry name" value="ARB_07466-like_C"/>
</dbReference>
<dbReference type="Proteomes" id="UP000199682">
    <property type="component" value="Unassembled WGS sequence"/>
</dbReference>
<feature type="domain" description="ARB-07466-like C-terminal" evidence="2">
    <location>
        <begin position="264"/>
        <end position="369"/>
    </location>
</feature>
<feature type="domain" description="Transglycosylase SLT" evidence="1">
    <location>
        <begin position="76"/>
        <end position="155"/>
    </location>
</feature>
<organism evidence="3 4">
    <name type="scientific">Lentzea albidocapillata subsp. violacea</name>
    <dbReference type="NCBI Taxonomy" id="128104"/>
    <lineage>
        <taxon>Bacteria</taxon>
        <taxon>Bacillati</taxon>
        <taxon>Actinomycetota</taxon>
        <taxon>Actinomycetes</taxon>
        <taxon>Pseudonocardiales</taxon>
        <taxon>Pseudonocardiaceae</taxon>
        <taxon>Lentzea</taxon>
    </lineage>
</organism>
<dbReference type="InterPro" id="IPR008258">
    <property type="entry name" value="Transglycosylase_SLT_dom_1"/>
</dbReference>
<dbReference type="Gene3D" id="1.10.530.10">
    <property type="match status" value="1"/>
</dbReference>
<reference evidence="4" key="1">
    <citation type="submission" date="2016-10" db="EMBL/GenBank/DDBJ databases">
        <authorList>
            <person name="Varghese N."/>
            <person name="Submissions S."/>
        </authorList>
    </citation>
    <scope>NUCLEOTIDE SEQUENCE [LARGE SCALE GENOMIC DNA]</scope>
    <source>
        <strain evidence="4">DSM 44796</strain>
    </source>
</reference>
<accession>A0A1G9RZI5</accession>
<name>A0A1G9RZI5_9PSEU</name>
<evidence type="ECO:0000313" key="3">
    <source>
        <dbReference type="EMBL" id="SDM28626.1"/>
    </source>
</evidence>
<evidence type="ECO:0000259" key="1">
    <source>
        <dbReference type="Pfam" id="PF01464"/>
    </source>
</evidence>
<evidence type="ECO:0000259" key="2">
    <source>
        <dbReference type="Pfam" id="PF26571"/>
    </source>
</evidence>
<sequence length="393" mass="41491">MRVPHLVLAVCVVALAAFLAIQAVFVLPFMVRNTNQGAVAGAATGQATFDIAKIPPLAREMAPIITSFVATDCPELNPLRVIAEVQAESGWRPTAWSNDSNGGAAGLLQINQANWKNLGGQAWASVPPPSGADIFDPAIHMRLGLKFLCSNLRGMTAHIKQTGKSLEPHDAMSVCHIAGCGRVLLSRTGIPQSGEAGCGDECVSLIRRYLDNIRKYEREWAAAESAPSGDGGPVPGGADLAGLPASVPFAGPPTGCVVDDPTTAGCLTAATAHALQQLRSAFGPQIASVSCYGARPETPFSDHPTGKACDVFPDRFGVFPAGERLAAGWRMASWTRAYAGPLKIRYIIWQGRYWDPTTGDQGGWGEKYTGAGVYDVTNPTGGHYDHLHISFTA</sequence>
<dbReference type="EMBL" id="FNET01000019">
    <property type="protein sequence ID" value="SDM28626.1"/>
    <property type="molecule type" value="Genomic_DNA"/>
</dbReference>
<protein>
    <submittedName>
        <fullName evidence="3">Transglycosylase SLT domain-containing protein</fullName>
    </submittedName>
</protein>
<dbReference type="Pfam" id="PF26571">
    <property type="entry name" value="VldE"/>
    <property type="match status" value="1"/>
</dbReference>
<dbReference type="SUPFAM" id="SSF53955">
    <property type="entry name" value="Lysozyme-like"/>
    <property type="match status" value="1"/>
</dbReference>
<gene>
    <name evidence="3" type="ORF">SAMN04488074_11974</name>
</gene>
<dbReference type="Pfam" id="PF01464">
    <property type="entry name" value="SLT"/>
    <property type="match status" value="1"/>
</dbReference>
<dbReference type="InterPro" id="IPR023346">
    <property type="entry name" value="Lysozyme-like_dom_sf"/>
</dbReference>
<proteinExistence type="predicted"/>